<protein>
    <recommendedName>
        <fullName evidence="4">Ionotropic receptor</fullName>
    </recommendedName>
</protein>
<sequence>MENWLNNSISLTISIVQCLNSIVHIHTSELDCIVVAGILNAFDFPYIQVDYEGQLKSESFPGKADFYIVEEDFITNFSLLTKTLGDVTSYNWNPRGKFLFVGTNFTHDFLRLISSYYIINAVFLNTKTQELSTYIPFRSGILNVIDTNFEKIGQCGSITLERLYIPQLPLTWINSSISIIYRPYNPYAICHDCREKGIEFDVINIIFKHLNISATYSIKRRNFSLANVFLKYHMLLGSYAAVDAESGHLADFSTSFVDDEALWVVPAPLALARWKYFLKIFGTSTLTIFGIVVIIMTAIWISGELLFYHKISMDMSLMVPRFVYHIFLGQAFTYRTNTVSSKILVLLIIYVSYMMNLLFYTRLTYLLNGHNVEDTINSFAEIVDNQLVIGCPRDMKRHFNSSASLAEYLETHYEDCDVGNTCLRRAAFSRDMAVCKASRRIRYEVSFTDNETGDWLLAEVRPALYDRHTSAFFNGVTQF</sequence>
<feature type="transmembrane region" description="Helical" evidence="1">
    <location>
        <begin position="276"/>
        <end position="301"/>
    </location>
</feature>
<keyword evidence="1" id="KW-0472">Membrane</keyword>
<evidence type="ECO:0000313" key="2">
    <source>
        <dbReference type="EMBL" id="KAK9874401.1"/>
    </source>
</evidence>
<reference evidence="2 3" key="1">
    <citation type="submission" date="2023-03" db="EMBL/GenBank/DDBJ databases">
        <title>Genome insight into feeding habits of ladybird beetles.</title>
        <authorList>
            <person name="Li H.-S."/>
            <person name="Huang Y.-H."/>
            <person name="Pang H."/>
        </authorList>
    </citation>
    <scope>NUCLEOTIDE SEQUENCE [LARGE SCALE GENOMIC DNA]</scope>
    <source>
        <strain evidence="2">SYSU_2023b</strain>
        <tissue evidence="2">Whole body</tissue>
    </source>
</reference>
<accession>A0AAW1U1K7</accession>
<name>A0AAW1U1K7_9CUCU</name>
<evidence type="ECO:0000256" key="1">
    <source>
        <dbReference type="SAM" id="Phobius"/>
    </source>
</evidence>
<gene>
    <name evidence="2" type="ORF">WA026_002748</name>
</gene>
<keyword evidence="1" id="KW-1133">Transmembrane helix</keyword>
<keyword evidence="3" id="KW-1185">Reference proteome</keyword>
<proteinExistence type="predicted"/>
<feature type="transmembrane region" description="Helical" evidence="1">
    <location>
        <begin position="339"/>
        <end position="360"/>
    </location>
</feature>
<evidence type="ECO:0000313" key="3">
    <source>
        <dbReference type="Proteomes" id="UP001431783"/>
    </source>
</evidence>
<keyword evidence="1" id="KW-0812">Transmembrane</keyword>
<dbReference type="Proteomes" id="UP001431783">
    <property type="component" value="Unassembled WGS sequence"/>
</dbReference>
<dbReference type="EMBL" id="JARQZJ010000031">
    <property type="protein sequence ID" value="KAK9874401.1"/>
    <property type="molecule type" value="Genomic_DNA"/>
</dbReference>
<dbReference type="AlphaFoldDB" id="A0AAW1U1K7"/>
<comment type="caution">
    <text evidence="2">The sequence shown here is derived from an EMBL/GenBank/DDBJ whole genome shotgun (WGS) entry which is preliminary data.</text>
</comment>
<organism evidence="2 3">
    <name type="scientific">Henosepilachna vigintioctopunctata</name>
    <dbReference type="NCBI Taxonomy" id="420089"/>
    <lineage>
        <taxon>Eukaryota</taxon>
        <taxon>Metazoa</taxon>
        <taxon>Ecdysozoa</taxon>
        <taxon>Arthropoda</taxon>
        <taxon>Hexapoda</taxon>
        <taxon>Insecta</taxon>
        <taxon>Pterygota</taxon>
        <taxon>Neoptera</taxon>
        <taxon>Endopterygota</taxon>
        <taxon>Coleoptera</taxon>
        <taxon>Polyphaga</taxon>
        <taxon>Cucujiformia</taxon>
        <taxon>Coccinelloidea</taxon>
        <taxon>Coccinellidae</taxon>
        <taxon>Epilachninae</taxon>
        <taxon>Epilachnini</taxon>
        <taxon>Henosepilachna</taxon>
    </lineage>
</organism>
<evidence type="ECO:0008006" key="4">
    <source>
        <dbReference type="Google" id="ProtNLM"/>
    </source>
</evidence>